<keyword evidence="1" id="KW-0472">Membrane</keyword>
<dbReference type="Proteomes" id="UP001229421">
    <property type="component" value="Unassembled WGS sequence"/>
</dbReference>
<name>A0AAD8LJF9_TARER</name>
<accession>A0AAD8LJF9</accession>
<keyword evidence="3" id="KW-1185">Reference proteome</keyword>
<proteinExistence type="predicted"/>
<dbReference type="AlphaFoldDB" id="A0AAD8LJF9"/>
<comment type="caution">
    <text evidence="2">The sequence shown here is derived from an EMBL/GenBank/DDBJ whole genome shotgun (WGS) entry which is preliminary data.</text>
</comment>
<dbReference type="EMBL" id="JAUHHV010000001">
    <property type="protein sequence ID" value="KAK1440648.1"/>
    <property type="molecule type" value="Genomic_DNA"/>
</dbReference>
<keyword evidence="1" id="KW-1133">Transmembrane helix</keyword>
<reference evidence="2" key="1">
    <citation type="journal article" date="2023" name="bioRxiv">
        <title>Improved chromosome-level genome assembly for marigold (Tagetes erecta).</title>
        <authorList>
            <person name="Jiang F."/>
            <person name="Yuan L."/>
            <person name="Wang S."/>
            <person name="Wang H."/>
            <person name="Xu D."/>
            <person name="Wang A."/>
            <person name="Fan W."/>
        </authorList>
    </citation>
    <scope>NUCLEOTIDE SEQUENCE</scope>
    <source>
        <strain evidence="2">WSJ</strain>
        <tissue evidence="2">Leaf</tissue>
    </source>
</reference>
<dbReference type="PANTHER" id="PTHR34291">
    <property type="entry name" value="HYDROXYPROLINE-RICH GLYCOPROTEIN FAMILY PROTEIN"/>
    <property type="match status" value="1"/>
</dbReference>
<evidence type="ECO:0000313" key="2">
    <source>
        <dbReference type="EMBL" id="KAK1440648.1"/>
    </source>
</evidence>
<evidence type="ECO:0000256" key="1">
    <source>
        <dbReference type="SAM" id="Phobius"/>
    </source>
</evidence>
<dbReference type="PANTHER" id="PTHR34291:SF9">
    <property type="entry name" value="HYDROXYPROLINE-RICH GLYCOPROTEIN FAMILY PROTEIN"/>
    <property type="match status" value="1"/>
</dbReference>
<gene>
    <name evidence="2" type="ORF">QVD17_06477</name>
</gene>
<protein>
    <submittedName>
        <fullName evidence="2">Uncharacterized protein</fullName>
    </submittedName>
</protein>
<sequence length="155" mass="17432">MIRSIIATSHDNHRIDHTTYRNGIKLTQPPYNAAPQHHHDSSRPTIGFPLGIALLLIIVFTLSAIFSCCYHWDKLRHLRGQFSDDDNDPHSDHSPSKTKLEVYLEKRRDGDRSLPVIMAGDEFPRFIATSQGKIIRGSRDLEATGTTAHVLIPVG</sequence>
<dbReference type="InterPro" id="IPR037699">
    <property type="entry name" value="At5g65660-like"/>
</dbReference>
<organism evidence="2 3">
    <name type="scientific">Tagetes erecta</name>
    <name type="common">African marigold</name>
    <dbReference type="NCBI Taxonomy" id="13708"/>
    <lineage>
        <taxon>Eukaryota</taxon>
        <taxon>Viridiplantae</taxon>
        <taxon>Streptophyta</taxon>
        <taxon>Embryophyta</taxon>
        <taxon>Tracheophyta</taxon>
        <taxon>Spermatophyta</taxon>
        <taxon>Magnoliopsida</taxon>
        <taxon>eudicotyledons</taxon>
        <taxon>Gunneridae</taxon>
        <taxon>Pentapetalae</taxon>
        <taxon>asterids</taxon>
        <taxon>campanulids</taxon>
        <taxon>Asterales</taxon>
        <taxon>Asteraceae</taxon>
        <taxon>Asteroideae</taxon>
        <taxon>Heliantheae alliance</taxon>
        <taxon>Tageteae</taxon>
        <taxon>Tagetes</taxon>
    </lineage>
</organism>
<keyword evidence="1" id="KW-0812">Transmembrane</keyword>
<feature type="transmembrane region" description="Helical" evidence="1">
    <location>
        <begin position="46"/>
        <end position="72"/>
    </location>
</feature>
<evidence type="ECO:0000313" key="3">
    <source>
        <dbReference type="Proteomes" id="UP001229421"/>
    </source>
</evidence>